<evidence type="ECO:0000313" key="1">
    <source>
        <dbReference type="EMBL" id="KAJ8678298.1"/>
    </source>
</evidence>
<comment type="caution">
    <text evidence="1">The sequence shown here is derived from an EMBL/GenBank/DDBJ whole genome shotgun (WGS) entry which is preliminary data.</text>
</comment>
<dbReference type="Proteomes" id="UP001239111">
    <property type="component" value="Chromosome 2"/>
</dbReference>
<name>A0ACC2P5B1_9HYME</name>
<keyword evidence="2" id="KW-1185">Reference proteome</keyword>
<sequence length="165" mass="19365">MDIMLRFLLDDEVVTRYYSSTFLGHVKASDLLYAFRTEFKKYGLDIAEIMTQLSMNGPNVNKKFQRELCESFKVSENSPELIDTGTCILHIVNDSYEKGHVKVDWEVNNFLRVIYYLFKDSPTRRADFIYFSCTTLFTLKFFFTSWLENGEVMQRALSLVDPLKT</sequence>
<protein>
    <submittedName>
        <fullName evidence="1">Uncharacterized protein</fullName>
    </submittedName>
</protein>
<dbReference type="EMBL" id="CM056742">
    <property type="protein sequence ID" value="KAJ8678298.1"/>
    <property type="molecule type" value="Genomic_DNA"/>
</dbReference>
<accession>A0ACC2P5B1</accession>
<proteinExistence type="predicted"/>
<organism evidence="1 2">
    <name type="scientific">Eretmocerus hayati</name>
    <dbReference type="NCBI Taxonomy" id="131215"/>
    <lineage>
        <taxon>Eukaryota</taxon>
        <taxon>Metazoa</taxon>
        <taxon>Ecdysozoa</taxon>
        <taxon>Arthropoda</taxon>
        <taxon>Hexapoda</taxon>
        <taxon>Insecta</taxon>
        <taxon>Pterygota</taxon>
        <taxon>Neoptera</taxon>
        <taxon>Endopterygota</taxon>
        <taxon>Hymenoptera</taxon>
        <taxon>Apocrita</taxon>
        <taxon>Proctotrupomorpha</taxon>
        <taxon>Chalcidoidea</taxon>
        <taxon>Aphelinidae</taxon>
        <taxon>Aphelininae</taxon>
        <taxon>Eretmocerus</taxon>
    </lineage>
</organism>
<evidence type="ECO:0000313" key="2">
    <source>
        <dbReference type="Proteomes" id="UP001239111"/>
    </source>
</evidence>
<reference evidence="1" key="1">
    <citation type="submission" date="2023-04" db="EMBL/GenBank/DDBJ databases">
        <title>A chromosome-level genome assembly of the parasitoid wasp Eretmocerus hayati.</title>
        <authorList>
            <person name="Zhong Y."/>
            <person name="Liu S."/>
            <person name="Liu Y."/>
        </authorList>
    </citation>
    <scope>NUCLEOTIDE SEQUENCE</scope>
    <source>
        <strain evidence="1">ZJU_SS_LIU_2023</strain>
    </source>
</reference>
<gene>
    <name evidence="1" type="ORF">QAD02_014085</name>
</gene>